<dbReference type="EMBL" id="SZYD01000017">
    <property type="protein sequence ID" value="KAD3066982.1"/>
    <property type="molecule type" value="Genomic_DNA"/>
</dbReference>
<dbReference type="Proteomes" id="UP000326396">
    <property type="component" value="Linkage Group LG7"/>
</dbReference>
<comment type="caution">
    <text evidence="1">The sequence shown here is derived from an EMBL/GenBank/DDBJ whole genome shotgun (WGS) entry which is preliminary data.</text>
</comment>
<dbReference type="InterPro" id="IPR032567">
    <property type="entry name" value="RTL1-rel"/>
</dbReference>
<dbReference type="Gene3D" id="3.10.10.10">
    <property type="entry name" value="HIV Type 1 Reverse Transcriptase, subunit A, domain 1"/>
    <property type="match status" value="1"/>
</dbReference>
<keyword evidence="2" id="KW-1185">Reference proteome</keyword>
<dbReference type="InterPro" id="IPR043502">
    <property type="entry name" value="DNA/RNA_pol_sf"/>
</dbReference>
<dbReference type="AlphaFoldDB" id="A0A5N6LZQ3"/>
<dbReference type="PANTHER" id="PTHR15503">
    <property type="entry name" value="LDOC1 RELATED"/>
    <property type="match status" value="1"/>
</dbReference>
<dbReference type="SUPFAM" id="SSF56672">
    <property type="entry name" value="DNA/RNA polymerases"/>
    <property type="match status" value="1"/>
</dbReference>
<accession>A0A5N6LZQ3</accession>
<reference evidence="1 2" key="1">
    <citation type="submission" date="2019-05" db="EMBL/GenBank/DDBJ databases">
        <title>Mikania micrantha, genome provides insights into the molecular mechanism of rapid growth.</title>
        <authorList>
            <person name="Liu B."/>
        </authorList>
    </citation>
    <scope>NUCLEOTIDE SEQUENCE [LARGE SCALE GENOMIC DNA]</scope>
    <source>
        <strain evidence="1">NLD-2019</strain>
        <tissue evidence="1">Leaf</tissue>
    </source>
</reference>
<evidence type="ECO:0000313" key="1">
    <source>
        <dbReference type="EMBL" id="KAD3066982.1"/>
    </source>
</evidence>
<organism evidence="1 2">
    <name type="scientific">Mikania micrantha</name>
    <name type="common">bitter vine</name>
    <dbReference type="NCBI Taxonomy" id="192012"/>
    <lineage>
        <taxon>Eukaryota</taxon>
        <taxon>Viridiplantae</taxon>
        <taxon>Streptophyta</taxon>
        <taxon>Embryophyta</taxon>
        <taxon>Tracheophyta</taxon>
        <taxon>Spermatophyta</taxon>
        <taxon>Magnoliopsida</taxon>
        <taxon>eudicotyledons</taxon>
        <taxon>Gunneridae</taxon>
        <taxon>Pentapetalae</taxon>
        <taxon>asterids</taxon>
        <taxon>campanulids</taxon>
        <taxon>Asterales</taxon>
        <taxon>Asteraceae</taxon>
        <taxon>Asteroideae</taxon>
        <taxon>Heliantheae alliance</taxon>
        <taxon>Eupatorieae</taxon>
        <taxon>Mikania</taxon>
    </lineage>
</organism>
<proteinExistence type="predicted"/>
<dbReference type="OrthoDB" id="2431547at2759"/>
<sequence length="136" mass="15464">MKAHKCLRKGYTAILALITDKIEEEKRIEDIPVVCDYSDVFPEDLLGLPPPRQVEFRIDLVPGATPIARAPYRLAPSEMQELSNQLQELLDKGFIRPSFSPWGAPVLFVKKKDGTFRMCIDYLIILRSICDLDTIS</sequence>
<evidence type="ECO:0008006" key="3">
    <source>
        <dbReference type="Google" id="ProtNLM"/>
    </source>
</evidence>
<gene>
    <name evidence="1" type="ORF">E3N88_34862</name>
</gene>
<evidence type="ECO:0000313" key="2">
    <source>
        <dbReference type="Proteomes" id="UP000326396"/>
    </source>
</evidence>
<name>A0A5N6LZQ3_9ASTR</name>
<protein>
    <recommendedName>
        <fullName evidence="3">Reverse transcriptase domain-containing protein</fullName>
    </recommendedName>
</protein>
<dbReference type="PANTHER" id="PTHR15503:SF45">
    <property type="entry name" value="RNA-DIRECTED DNA POLYMERASE HOMOLOG"/>
    <property type="match status" value="1"/>
</dbReference>